<dbReference type="STRING" id="1324314.BVG16_30620"/>
<evidence type="ECO:0000313" key="2">
    <source>
        <dbReference type="Proteomes" id="UP000190188"/>
    </source>
</evidence>
<reference evidence="1 2" key="1">
    <citation type="submission" date="2017-01" db="EMBL/GenBank/DDBJ databases">
        <title>Genome analysis of Paenibacillus selenitrireducens ES3-24.</title>
        <authorList>
            <person name="Xu D."/>
            <person name="Yao R."/>
            <person name="Zheng S."/>
        </authorList>
    </citation>
    <scope>NUCLEOTIDE SEQUENCE [LARGE SCALE GENOMIC DNA]</scope>
    <source>
        <strain evidence="1 2">ES3-24</strain>
    </source>
</reference>
<gene>
    <name evidence="1" type="ORF">BVG16_30620</name>
</gene>
<comment type="caution">
    <text evidence="1">The sequence shown here is derived from an EMBL/GenBank/DDBJ whole genome shotgun (WGS) entry which is preliminary data.</text>
</comment>
<accession>A0A1T2WZH3</accession>
<organism evidence="1 2">
    <name type="scientific">Paenibacillus selenitireducens</name>
    <dbReference type="NCBI Taxonomy" id="1324314"/>
    <lineage>
        <taxon>Bacteria</taxon>
        <taxon>Bacillati</taxon>
        <taxon>Bacillota</taxon>
        <taxon>Bacilli</taxon>
        <taxon>Bacillales</taxon>
        <taxon>Paenibacillaceae</taxon>
        <taxon>Paenibacillus</taxon>
    </lineage>
</organism>
<dbReference type="AlphaFoldDB" id="A0A1T2WZH3"/>
<sequence length="70" mass="8129">MFSPLFIDKRPQRYKKFILYKKLFTQVTGKIIHPLGGCSLFVNRYCAHLLVKNGNVPKFLSNKNDRNLGT</sequence>
<evidence type="ECO:0000313" key="1">
    <source>
        <dbReference type="EMBL" id="OPA73029.1"/>
    </source>
</evidence>
<dbReference type="EMBL" id="MSZX01000023">
    <property type="protein sequence ID" value="OPA73029.1"/>
    <property type="molecule type" value="Genomic_DNA"/>
</dbReference>
<name>A0A1T2WZH3_9BACL</name>
<proteinExistence type="predicted"/>
<keyword evidence="2" id="KW-1185">Reference proteome</keyword>
<dbReference type="Proteomes" id="UP000190188">
    <property type="component" value="Unassembled WGS sequence"/>
</dbReference>
<protein>
    <submittedName>
        <fullName evidence="1">Uncharacterized protein</fullName>
    </submittedName>
</protein>